<name>C3XVU4_BRAFL</name>
<evidence type="ECO:0000259" key="2">
    <source>
        <dbReference type="Pfam" id="PF22494"/>
    </source>
</evidence>
<dbReference type="InterPro" id="IPR011045">
    <property type="entry name" value="N2O_reductase_N"/>
</dbReference>
<accession>C3XVU4</accession>
<sequence>MAFLTLGLFLCVLTTGQSIRLGLEHLSTVYLPYRYDNGDAKYKMGKGAAEQVGYDPVNKKVYSVGQPGLLNVIDVSDPRSITLLHYQELPQAGQVTYTDVEYCGGFVALTREHEHKGLPGHVLIYEAYRGTGDMQLVYQAPVGGSPDMLLFTSDCRKLIVANEGKDGGDGNGNFLNPEGSLNIIEFSSDDLPNSATIVKRTVNFRKFDASQDEYAARGVRWVYRGEPGSPNRLSEELEPEYVTLSKDETKAYVGLQENNAVIVVDLTTATAEELYPLGAKYWGDSGLDPSDKDGGIHIESWPIYGLYQPDTVKYVSAGGRELLITSNEGNTRELTVNGVDISDEWRGMDFVANNAIANNVPSLLRDALADETKLGVLRLSNYDGKSASDPTKYEAFYAFGGRGFSIWDAKNLTQIWDSGDQVERAHALYYPSIFNSEYKDEFLHDHPEDTMDETSKKKGPQSESLAVGEAFGKTVIVLGNERTSTLMVYTLDTHNPHAVPEFQTIHRHGRFIPHEDSPDGHPMLLVAGSLSGTVTLYRVINTPL</sequence>
<keyword evidence="1" id="KW-0732">Signal</keyword>
<evidence type="ECO:0000256" key="1">
    <source>
        <dbReference type="SAM" id="SignalP"/>
    </source>
</evidence>
<evidence type="ECO:0000313" key="3">
    <source>
        <dbReference type="EMBL" id="EEN67887.1"/>
    </source>
</evidence>
<feature type="chain" id="PRO_5002934828" description="Choice-of-anchor I domain-containing protein" evidence="1">
    <location>
        <begin position="19"/>
        <end position="544"/>
    </location>
</feature>
<feature type="signal peptide" evidence="1">
    <location>
        <begin position="1"/>
        <end position="18"/>
    </location>
</feature>
<gene>
    <name evidence="3" type="ORF">BRAFLDRAFT_83096</name>
</gene>
<dbReference type="PANTHER" id="PTHR46928:SF1">
    <property type="entry name" value="MESENCHYME-SPECIFIC CELL SURFACE GLYCOPROTEIN"/>
    <property type="match status" value="1"/>
</dbReference>
<dbReference type="InParanoid" id="C3XVU4"/>
<dbReference type="PANTHER" id="PTHR46928">
    <property type="entry name" value="MESENCHYME-SPECIFIC CELL SURFACE GLYCOPROTEIN"/>
    <property type="match status" value="1"/>
</dbReference>
<organism>
    <name type="scientific">Branchiostoma floridae</name>
    <name type="common">Florida lancelet</name>
    <name type="synonym">Amphioxus</name>
    <dbReference type="NCBI Taxonomy" id="7739"/>
    <lineage>
        <taxon>Eukaryota</taxon>
        <taxon>Metazoa</taxon>
        <taxon>Chordata</taxon>
        <taxon>Cephalochordata</taxon>
        <taxon>Leptocardii</taxon>
        <taxon>Amphioxiformes</taxon>
        <taxon>Branchiostomatidae</taxon>
        <taxon>Branchiostoma</taxon>
    </lineage>
</organism>
<dbReference type="InterPro" id="IPR052956">
    <property type="entry name" value="Mesenchyme-surface_protein"/>
</dbReference>
<dbReference type="SUPFAM" id="SSF50974">
    <property type="entry name" value="Nitrous oxide reductase, N-terminal domain"/>
    <property type="match status" value="1"/>
</dbReference>
<dbReference type="NCBIfam" id="NF038117">
    <property type="entry name" value="choice_anch_I"/>
    <property type="match status" value="1"/>
</dbReference>
<dbReference type="InterPro" id="IPR015943">
    <property type="entry name" value="WD40/YVTN_repeat-like_dom_sf"/>
</dbReference>
<proteinExistence type="predicted"/>
<dbReference type="EMBL" id="GG666469">
    <property type="protein sequence ID" value="EEN67887.1"/>
    <property type="molecule type" value="Genomic_DNA"/>
</dbReference>
<dbReference type="AlphaFoldDB" id="C3XVU4"/>
<dbReference type="Pfam" id="PF22494">
    <property type="entry name" value="choice_anch_I"/>
    <property type="match status" value="1"/>
</dbReference>
<dbReference type="eggNOG" id="ENOG502R3XF">
    <property type="taxonomic scope" value="Eukaryota"/>
</dbReference>
<feature type="domain" description="Choice-of-anchor I" evidence="2">
    <location>
        <begin position="46"/>
        <end position="498"/>
    </location>
</feature>
<protein>
    <recommendedName>
        <fullName evidence="2">Choice-of-anchor I domain-containing protein</fullName>
    </recommendedName>
</protein>
<dbReference type="InterPro" id="IPR055188">
    <property type="entry name" value="Choice_anch_I"/>
</dbReference>
<reference evidence="3" key="1">
    <citation type="journal article" date="2008" name="Nature">
        <title>The amphioxus genome and the evolution of the chordate karyotype.</title>
        <authorList>
            <consortium name="US DOE Joint Genome Institute (JGI-PGF)"/>
            <person name="Putnam N.H."/>
            <person name="Butts T."/>
            <person name="Ferrier D.E.K."/>
            <person name="Furlong R.F."/>
            <person name="Hellsten U."/>
            <person name="Kawashima T."/>
            <person name="Robinson-Rechavi M."/>
            <person name="Shoguchi E."/>
            <person name="Terry A."/>
            <person name="Yu J.-K."/>
            <person name="Benito-Gutierrez E.L."/>
            <person name="Dubchak I."/>
            <person name="Garcia-Fernandez J."/>
            <person name="Gibson-Brown J.J."/>
            <person name="Grigoriev I.V."/>
            <person name="Horton A.C."/>
            <person name="de Jong P.J."/>
            <person name="Jurka J."/>
            <person name="Kapitonov V.V."/>
            <person name="Kohara Y."/>
            <person name="Kuroki Y."/>
            <person name="Lindquist E."/>
            <person name="Lucas S."/>
            <person name="Osoegawa K."/>
            <person name="Pennacchio L.A."/>
            <person name="Salamov A.A."/>
            <person name="Satou Y."/>
            <person name="Sauka-Spengler T."/>
            <person name="Schmutz J."/>
            <person name="Shin-I T."/>
            <person name="Toyoda A."/>
            <person name="Bronner-Fraser M."/>
            <person name="Fujiyama A."/>
            <person name="Holland L.Z."/>
            <person name="Holland P.W.H."/>
            <person name="Satoh N."/>
            <person name="Rokhsar D.S."/>
        </authorList>
    </citation>
    <scope>NUCLEOTIDE SEQUENCE [LARGE SCALE GENOMIC DNA]</scope>
    <source>
        <strain evidence="3">S238N-H82</strain>
        <tissue evidence="3">Testes</tissue>
    </source>
</reference>
<dbReference type="Gene3D" id="2.130.10.10">
    <property type="entry name" value="YVTN repeat-like/Quinoprotein amine dehydrogenase"/>
    <property type="match status" value="1"/>
</dbReference>